<dbReference type="GO" id="GO:0015421">
    <property type="term" value="F:ABC-type oligopeptide transporter activity"/>
    <property type="evidence" value="ECO:0007669"/>
    <property type="project" value="TreeGrafter"/>
</dbReference>
<organism evidence="10 11">
    <name type="scientific">Hoyosella subflava (strain DSM 45089 / JCM 17490 / NBRC 109087 / DQS3-9A1)</name>
    <name type="common">Amycolicicoccus subflavus</name>
    <dbReference type="NCBI Taxonomy" id="443218"/>
    <lineage>
        <taxon>Bacteria</taxon>
        <taxon>Bacillati</taxon>
        <taxon>Actinomycetota</taxon>
        <taxon>Actinomycetes</taxon>
        <taxon>Mycobacteriales</taxon>
        <taxon>Hoyosellaceae</taxon>
        <taxon>Hoyosella</taxon>
    </lineage>
</organism>
<dbReference type="AlphaFoldDB" id="F6EL75"/>
<dbReference type="GO" id="GO:0034775">
    <property type="term" value="P:glutathione transmembrane transport"/>
    <property type="evidence" value="ECO:0007669"/>
    <property type="project" value="InterPro"/>
</dbReference>
<dbReference type="SUPFAM" id="SSF90123">
    <property type="entry name" value="ABC transporter transmembrane region"/>
    <property type="match status" value="1"/>
</dbReference>
<dbReference type="OrthoDB" id="3237158at2"/>
<keyword evidence="11" id="KW-1185">Reference proteome</keyword>
<evidence type="ECO:0000313" key="10">
    <source>
        <dbReference type="EMBL" id="AEF39167.1"/>
    </source>
</evidence>
<accession>F6EL75</accession>
<dbReference type="GO" id="GO:0045454">
    <property type="term" value="P:cell redox homeostasis"/>
    <property type="evidence" value="ECO:0007669"/>
    <property type="project" value="InterPro"/>
</dbReference>
<dbReference type="HOGENOM" id="CLU_000604_84_9_11"/>
<feature type="transmembrane region" description="Helical" evidence="7">
    <location>
        <begin position="160"/>
        <end position="183"/>
    </location>
</feature>
<dbReference type="PROSITE" id="PS50893">
    <property type="entry name" value="ABC_TRANSPORTER_2"/>
    <property type="match status" value="1"/>
</dbReference>
<reference evidence="10 11" key="1">
    <citation type="journal article" date="2011" name="J. Bacteriol.">
        <title>Complete genome sequence of Amycolicicoccus subflavus DQS3-9A1T, an actinomycete isolated from crude oil-polluted soil.</title>
        <authorList>
            <person name="Cai M."/>
            <person name="Chen W.M."/>
            <person name="Nie Y."/>
            <person name="Chi C.Q."/>
            <person name="Wang Y.N."/>
            <person name="Tang Y.Q."/>
            <person name="Li G.Y."/>
            <person name="Wu X.L."/>
        </authorList>
    </citation>
    <scope>NUCLEOTIDE SEQUENCE [LARGE SCALE GENOMIC DNA]</scope>
    <source>
        <strain evidence="11">DSM 45089 / DQS3-9A1</strain>
    </source>
</reference>
<proteinExistence type="predicted"/>
<keyword evidence="3" id="KW-0547">Nucleotide-binding</keyword>
<name>F6EL75_HOYSD</name>
<dbReference type="RefSeq" id="WP_013805516.1">
    <property type="nucleotide sequence ID" value="NC_015564.1"/>
</dbReference>
<evidence type="ECO:0000256" key="2">
    <source>
        <dbReference type="ARBA" id="ARBA00022692"/>
    </source>
</evidence>
<dbReference type="InterPro" id="IPR036640">
    <property type="entry name" value="ABC1_TM_sf"/>
</dbReference>
<keyword evidence="2 7" id="KW-0812">Transmembrane</keyword>
<dbReference type="InterPro" id="IPR014223">
    <property type="entry name" value="ABC_CydC/D"/>
</dbReference>
<dbReference type="STRING" id="443218.AS9A_0713"/>
<feature type="domain" description="ABC transmembrane type-1" evidence="9">
    <location>
        <begin position="20"/>
        <end position="302"/>
    </location>
</feature>
<dbReference type="Gene3D" id="1.20.1560.10">
    <property type="entry name" value="ABC transporter type 1, transmembrane domain"/>
    <property type="match status" value="1"/>
</dbReference>
<feature type="transmembrane region" description="Helical" evidence="7">
    <location>
        <begin position="133"/>
        <end position="154"/>
    </location>
</feature>
<evidence type="ECO:0000256" key="1">
    <source>
        <dbReference type="ARBA" id="ARBA00004651"/>
    </source>
</evidence>
<evidence type="ECO:0000256" key="4">
    <source>
        <dbReference type="ARBA" id="ARBA00022840"/>
    </source>
</evidence>
<dbReference type="InterPro" id="IPR003439">
    <property type="entry name" value="ABC_transporter-like_ATP-bd"/>
</dbReference>
<evidence type="ECO:0000256" key="7">
    <source>
        <dbReference type="SAM" id="Phobius"/>
    </source>
</evidence>
<protein>
    <submittedName>
        <fullName evidence="10">ABC transporter, CydDC cysteine exporter family, permease/ATP-binding protein CydC</fullName>
    </submittedName>
</protein>
<dbReference type="SMART" id="SM00382">
    <property type="entry name" value="AAA"/>
    <property type="match status" value="1"/>
</dbReference>
<evidence type="ECO:0000313" key="11">
    <source>
        <dbReference type="Proteomes" id="UP000009235"/>
    </source>
</evidence>
<dbReference type="InterPro" id="IPR003593">
    <property type="entry name" value="AAA+_ATPase"/>
</dbReference>
<dbReference type="PANTHER" id="PTHR43394">
    <property type="entry name" value="ATP-DEPENDENT PERMEASE MDL1, MITOCHONDRIAL"/>
    <property type="match status" value="1"/>
</dbReference>
<sequence length="560" mass="58225">MRTLWRALRLLEIPAGRTCLAIAAATVTLGSALTLAGVSAWLIMRAFEMPPVLDLTVAVVAVRALGISRGVFRYLDRLATHDLALRGTVAARTTVYERLATGHPRAALGASRGGMLARTGEDIDTLGETVVRAVVPAAVAVLLSLAAVVALAVIAPAAALILALALIAAGVLAPLLAAGAARLREAEADRYRGEHRDAAMNVLDHAAELKVSGQFGAAVLRAETSLHNSDRSADRAAVSSAGAASVTPLAVGVSVIGALLIGMNLYATDSLSITSLGILVLLPLAAFEATSALPDAAVHLLRARQAAGRVMMLLDEATSVTAEGQGGRAHGHSIAAQQLHCGWGGTVASGPLTLNWPEGSRVLITGPSGAGKSTLLMTLAGLIPPVGGSAAAGGQPLDDWDPDTLRRTVTFFAEDAHIFATTLRDNLLVARPDATRENMVDAMQRVGLGDWLNELPDGLDTVLVGGDEALSGGQRRRLLLARALLSPASVLLLDEPTEHLDADDAARLLDALLDRDSGLVHHDRTVVVVSHQRPSRTIRASRDLECHDVTGAPDIARTSR</sequence>
<dbReference type="EMBL" id="CP002786">
    <property type="protein sequence ID" value="AEF39167.1"/>
    <property type="molecule type" value="Genomic_DNA"/>
</dbReference>
<dbReference type="Gene3D" id="3.40.50.300">
    <property type="entry name" value="P-loop containing nucleotide triphosphate hydrolases"/>
    <property type="match status" value="1"/>
</dbReference>
<comment type="subcellular location">
    <subcellularLocation>
        <location evidence="1">Cell membrane</location>
        <topology evidence="1">Multi-pass membrane protein</topology>
    </subcellularLocation>
</comment>
<dbReference type="NCBIfam" id="TIGR02868">
    <property type="entry name" value="CydC"/>
    <property type="match status" value="1"/>
</dbReference>
<dbReference type="GO" id="GO:0005524">
    <property type="term" value="F:ATP binding"/>
    <property type="evidence" value="ECO:0007669"/>
    <property type="project" value="UniProtKB-KW"/>
</dbReference>
<dbReference type="InterPro" id="IPR011527">
    <property type="entry name" value="ABC1_TM_dom"/>
</dbReference>
<keyword evidence="5 7" id="KW-1133">Transmembrane helix</keyword>
<dbReference type="GO" id="GO:0005886">
    <property type="term" value="C:plasma membrane"/>
    <property type="evidence" value="ECO:0007669"/>
    <property type="project" value="UniProtKB-SubCell"/>
</dbReference>
<dbReference type="InterPro" id="IPR027417">
    <property type="entry name" value="P-loop_NTPase"/>
</dbReference>
<feature type="transmembrane region" description="Helical" evidence="7">
    <location>
        <begin position="55"/>
        <end position="72"/>
    </location>
</feature>
<evidence type="ECO:0000259" key="8">
    <source>
        <dbReference type="PROSITE" id="PS50893"/>
    </source>
</evidence>
<dbReference type="Pfam" id="PF00005">
    <property type="entry name" value="ABC_tran"/>
    <property type="match status" value="1"/>
</dbReference>
<dbReference type="eggNOG" id="COG4987">
    <property type="taxonomic scope" value="Bacteria"/>
</dbReference>
<dbReference type="PANTHER" id="PTHR43394:SF1">
    <property type="entry name" value="ATP-BINDING CASSETTE SUB-FAMILY B MEMBER 10, MITOCHONDRIAL"/>
    <property type="match status" value="1"/>
</dbReference>
<evidence type="ECO:0000256" key="6">
    <source>
        <dbReference type="ARBA" id="ARBA00023136"/>
    </source>
</evidence>
<dbReference type="KEGG" id="asd:AS9A_0713"/>
<dbReference type="InterPro" id="IPR017871">
    <property type="entry name" value="ABC_transporter-like_CS"/>
</dbReference>
<dbReference type="GO" id="GO:0016887">
    <property type="term" value="F:ATP hydrolysis activity"/>
    <property type="evidence" value="ECO:0007669"/>
    <property type="project" value="InterPro"/>
</dbReference>
<dbReference type="InterPro" id="IPR039421">
    <property type="entry name" value="Type_1_exporter"/>
</dbReference>
<evidence type="ECO:0000256" key="3">
    <source>
        <dbReference type="ARBA" id="ARBA00022741"/>
    </source>
</evidence>
<gene>
    <name evidence="10" type="primary">cydC</name>
    <name evidence="10" type="ordered locus">AS9A_0713</name>
</gene>
<feature type="transmembrane region" description="Helical" evidence="7">
    <location>
        <begin position="241"/>
        <end position="267"/>
    </location>
</feature>
<keyword evidence="6 7" id="KW-0472">Membrane</keyword>
<dbReference type="Proteomes" id="UP000009235">
    <property type="component" value="Chromosome"/>
</dbReference>
<feature type="domain" description="ABC transporter" evidence="8">
    <location>
        <begin position="334"/>
        <end position="559"/>
    </location>
</feature>
<evidence type="ECO:0000256" key="5">
    <source>
        <dbReference type="ARBA" id="ARBA00022989"/>
    </source>
</evidence>
<evidence type="ECO:0000259" key="9">
    <source>
        <dbReference type="PROSITE" id="PS50929"/>
    </source>
</evidence>
<dbReference type="SUPFAM" id="SSF52540">
    <property type="entry name" value="P-loop containing nucleoside triphosphate hydrolases"/>
    <property type="match status" value="1"/>
</dbReference>
<feature type="transmembrane region" description="Helical" evidence="7">
    <location>
        <begin position="20"/>
        <end position="43"/>
    </location>
</feature>
<dbReference type="PROSITE" id="PS50929">
    <property type="entry name" value="ABC_TM1F"/>
    <property type="match status" value="1"/>
</dbReference>
<dbReference type="PROSITE" id="PS00211">
    <property type="entry name" value="ABC_TRANSPORTER_1"/>
    <property type="match status" value="1"/>
</dbReference>
<keyword evidence="4 10" id="KW-0067">ATP-binding</keyword>